<dbReference type="CDD" id="cd01392">
    <property type="entry name" value="HTH_LacI"/>
    <property type="match status" value="1"/>
</dbReference>
<dbReference type="SUPFAM" id="SSF53822">
    <property type="entry name" value="Periplasmic binding protein-like I"/>
    <property type="match status" value="1"/>
</dbReference>
<keyword evidence="7" id="KW-1185">Reference proteome</keyword>
<dbReference type="PROSITE" id="PS50943">
    <property type="entry name" value="HTH_CROC1"/>
    <property type="match status" value="1"/>
</dbReference>
<dbReference type="Proteomes" id="UP000632222">
    <property type="component" value="Unassembled WGS sequence"/>
</dbReference>
<keyword evidence="2" id="KW-0238">DNA-binding</keyword>
<evidence type="ECO:0000256" key="1">
    <source>
        <dbReference type="ARBA" id="ARBA00023015"/>
    </source>
</evidence>
<dbReference type="InterPro" id="IPR000843">
    <property type="entry name" value="HTH_LacI"/>
</dbReference>
<dbReference type="PANTHER" id="PTHR30146">
    <property type="entry name" value="LACI-RELATED TRANSCRIPTIONAL REPRESSOR"/>
    <property type="match status" value="1"/>
</dbReference>
<evidence type="ECO:0000313" key="7">
    <source>
        <dbReference type="Proteomes" id="UP000632222"/>
    </source>
</evidence>
<dbReference type="InterPro" id="IPR028082">
    <property type="entry name" value="Peripla_BP_I"/>
</dbReference>
<dbReference type="SMART" id="SM00354">
    <property type="entry name" value="HTH_LACI"/>
    <property type="match status" value="1"/>
</dbReference>
<dbReference type="PANTHER" id="PTHR30146:SF109">
    <property type="entry name" value="HTH-TYPE TRANSCRIPTIONAL REGULATOR GALS"/>
    <property type="match status" value="1"/>
</dbReference>
<accession>A0ABQ2D0B3</accession>
<dbReference type="Pfam" id="PF13377">
    <property type="entry name" value="Peripla_BP_3"/>
    <property type="match status" value="1"/>
</dbReference>
<dbReference type="PROSITE" id="PS00356">
    <property type="entry name" value="HTH_LACI_1"/>
    <property type="match status" value="1"/>
</dbReference>
<reference evidence="7" key="1">
    <citation type="journal article" date="2019" name="Int. J. Syst. Evol. Microbiol.">
        <title>The Global Catalogue of Microorganisms (GCM) 10K type strain sequencing project: providing services to taxonomists for standard genome sequencing and annotation.</title>
        <authorList>
            <consortium name="The Broad Institute Genomics Platform"/>
            <consortium name="The Broad Institute Genome Sequencing Center for Infectious Disease"/>
            <person name="Wu L."/>
            <person name="Ma J."/>
        </authorList>
    </citation>
    <scope>NUCLEOTIDE SEQUENCE [LARGE SCALE GENOMIC DNA]</scope>
    <source>
        <strain evidence="7">JCM 14370</strain>
    </source>
</reference>
<evidence type="ECO:0000256" key="3">
    <source>
        <dbReference type="ARBA" id="ARBA00023163"/>
    </source>
</evidence>
<dbReference type="SUPFAM" id="SSF47413">
    <property type="entry name" value="lambda repressor-like DNA-binding domains"/>
    <property type="match status" value="1"/>
</dbReference>
<dbReference type="Gene3D" id="3.40.50.2300">
    <property type="match status" value="2"/>
</dbReference>
<dbReference type="PROSITE" id="PS50932">
    <property type="entry name" value="HTH_LACI_2"/>
    <property type="match status" value="1"/>
</dbReference>
<organism evidence="6 7">
    <name type="scientific">Deinococcus roseus</name>
    <dbReference type="NCBI Taxonomy" id="392414"/>
    <lineage>
        <taxon>Bacteria</taxon>
        <taxon>Thermotogati</taxon>
        <taxon>Deinococcota</taxon>
        <taxon>Deinococci</taxon>
        <taxon>Deinococcales</taxon>
        <taxon>Deinococcaceae</taxon>
        <taxon>Deinococcus</taxon>
    </lineage>
</organism>
<proteinExistence type="predicted"/>
<evidence type="ECO:0000256" key="2">
    <source>
        <dbReference type="ARBA" id="ARBA00023125"/>
    </source>
</evidence>
<dbReference type="InterPro" id="IPR046335">
    <property type="entry name" value="LacI/GalR-like_sensor"/>
</dbReference>
<dbReference type="Pfam" id="PF00356">
    <property type="entry name" value="LacI"/>
    <property type="match status" value="1"/>
</dbReference>
<gene>
    <name evidence="6" type="primary">lacI</name>
    <name evidence="6" type="ORF">GCM10008938_25970</name>
</gene>
<name>A0ABQ2D0B3_9DEIO</name>
<evidence type="ECO:0000313" key="6">
    <source>
        <dbReference type="EMBL" id="GGJ38661.1"/>
    </source>
</evidence>
<keyword evidence="1" id="KW-0805">Transcription regulation</keyword>
<dbReference type="Gene3D" id="1.10.260.40">
    <property type="entry name" value="lambda repressor-like DNA-binding domains"/>
    <property type="match status" value="1"/>
</dbReference>
<dbReference type="CDD" id="cd06267">
    <property type="entry name" value="PBP1_LacI_sugar_binding-like"/>
    <property type="match status" value="1"/>
</dbReference>
<dbReference type="EMBL" id="BMOD01000009">
    <property type="protein sequence ID" value="GGJ38661.1"/>
    <property type="molecule type" value="Genomic_DNA"/>
</dbReference>
<dbReference type="InterPro" id="IPR010982">
    <property type="entry name" value="Lambda_DNA-bd_dom_sf"/>
</dbReference>
<comment type="caution">
    <text evidence="6">The sequence shown here is derived from an EMBL/GenBank/DDBJ whole genome shotgun (WGS) entry which is preliminary data.</text>
</comment>
<feature type="domain" description="HTH lacI-type" evidence="4">
    <location>
        <begin position="21"/>
        <end position="75"/>
    </location>
</feature>
<feature type="domain" description="HTH cro/C1-type" evidence="5">
    <location>
        <begin position="22"/>
        <end position="69"/>
    </location>
</feature>
<protein>
    <submittedName>
        <fullName evidence="6">LacI family transcriptional regulator</fullName>
    </submittedName>
</protein>
<dbReference type="InterPro" id="IPR001387">
    <property type="entry name" value="Cro/C1-type_HTH"/>
</dbReference>
<sequence>MSKTPEKTSGKTPGKTPGKYATIQDVAARAGVSPSTVSYVLSGKRSISETTRQKVLQTIEEMNYTASSLGQRMRQGKTHSIGVASPALRANDWSLPEFFGSIAGAAGMHDYTAGFFVDRTPQQLVELGKSRFVDGFLLIDTTAEDPRVEALKAHHIPFVVIGRVRDNTGITFVDFEFEQVMQAAFRHLSELGHKKIAYHRLPDRTSQDINNGFYIQDSLEQAKKEFNMQVVEQIVPMYRDEAFTATLDVLDHHPDVTAIIAHNHIETLHALHERHVRVPEEISVVGITTAVAAEGCIPPLTSVDVPISAMTKLAVDQLIRIIGGEAPLDNVIKPAHLIARKSTSAPMESKLVGSVSEHF</sequence>
<dbReference type="RefSeq" id="WP_189003122.1">
    <property type="nucleotide sequence ID" value="NZ_BMOD01000009.1"/>
</dbReference>
<keyword evidence="3" id="KW-0804">Transcription</keyword>
<evidence type="ECO:0000259" key="5">
    <source>
        <dbReference type="PROSITE" id="PS50943"/>
    </source>
</evidence>
<evidence type="ECO:0000259" key="4">
    <source>
        <dbReference type="PROSITE" id="PS50932"/>
    </source>
</evidence>